<proteinExistence type="predicted"/>
<reference evidence="1" key="1">
    <citation type="submission" date="2018-02" db="EMBL/GenBank/DDBJ databases">
        <title>Rhizophora mucronata_Transcriptome.</title>
        <authorList>
            <person name="Meera S.P."/>
            <person name="Sreeshan A."/>
            <person name="Augustine A."/>
        </authorList>
    </citation>
    <scope>NUCLEOTIDE SEQUENCE</scope>
    <source>
        <tissue evidence="1">Leaf</tissue>
    </source>
</reference>
<dbReference type="AlphaFoldDB" id="A0A2P2QJP0"/>
<accession>A0A2P2QJP0</accession>
<dbReference type="EMBL" id="GGEC01086641">
    <property type="protein sequence ID" value="MBX67125.1"/>
    <property type="molecule type" value="Transcribed_RNA"/>
</dbReference>
<sequence length="23" mass="2683">MSRGIFDLSMPKHLFDAIFKEIS</sequence>
<protein>
    <submittedName>
        <fullName evidence="1">Uncharacterized protein</fullName>
    </submittedName>
</protein>
<name>A0A2P2QJP0_RHIMU</name>
<organism evidence="1">
    <name type="scientific">Rhizophora mucronata</name>
    <name type="common">Asiatic mangrove</name>
    <dbReference type="NCBI Taxonomy" id="61149"/>
    <lineage>
        <taxon>Eukaryota</taxon>
        <taxon>Viridiplantae</taxon>
        <taxon>Streptophyta</taxon>
        <taxon>Embryophyta</taxon>
        <taxon>Tracheophyta</taxon>
        <taxon>Spermatophyta</taxon>
        <taxon>Magnoliopsida</taxon>
        <taxon>eudicotyledons</taxon>
        <taxon>Gunneridae</taxon>
        <taxon>Pentapetalae</taxon>
        <taxon>rosids</taxon>
        <taxon>fabids</taxon>
        <taxon>Malpighiales</taxon>
        <taxon>Rhizophoraceae</taxon>
        <taxon>Rhizophora</taxon>
    </lineage>
</organism>
<evidence type="ECO:0000313" key="1">
    <source>
        <dbReference type="EMBL" id="MBX67125.1"/>
    </source>
</evidence>